<dbReference type="PANTHER" id="PTHR45649:SF11">
    <property type="entry name" value="TRANSPORTER, PUTATIVE (EUROFUNG)-RELATED"/>
    <property type="match status" value="1"/>
</dbReference>
<feature type="region of interest" description="Disordered" evidence="6">
    <location>
        <begin position="1"/>
        <end position="20"/>
    </location>
</feature>
<gene>
    <name evidence="8" type="ORF">EDD36DRAFT_498353</name>
</gene>
<sequence>MAETHQDKKTGEVVGPSGPNVETLHAVESFEVGTLEESSGDAIDDAMLRAQGYKAAMPRVFSILSSIGLCFSITNSWVGALSNFGQGLRYGGPQVVIFSLIVATFVQWIITLGLSELASAFPCSAGQYHFVYILAAPKYKRISAFVTGWMSVLAWWIMTCSGLSLCAISATGLAAFMYPSYEPTSWQIWLVYVGMAIFSVIPLFIFPKFLTKLATGSLYLTIIGFAVWFIVLLAMKKESNPGSLMTESGLGSSGWSSGTAWMLGISNAMYCYGGTDAAIHIAGEMHSPGRQIPQAMNLTMLIGFVTCVPIMVVFMFVMKDMDKIMNAGFPAAELLYEATGNRPVTIFLTVWLILIYISCLPPQFVECGRIGWAFARDNGLPFSNYFAHIDEKLAFPVRTTLASVVFTAIYGLLYLASSTAFNSIITSAVLFLNITLALPQAILVIRGRNTHLPRRYVNLGWVGYFCNIFSPLWIIVLTALVCMPPSIPVEVGTMNYTSPILVGLFAIVIGSWFIYGHQFEGPKIDWEMLNATHELAGEGTSKKDKQ</sequence>
<evidence type="ECO:0000256" key="1">
    <source>
        <dbReference type="ARBA" id="ARBA00004141"/>
    </source>
</evidence>
<reference evidence="8" key="1">
    <citation type="journal article" date="2022" name="bioRxiv">
        <title>Deciphering the potential niche of two novel black yeast fungi from a biological soil crust based on their genomes, phenotypes, and melanin regulation.</title>
        <authorList>
            <consortium name="DOE Joint Genome Institute"/>
            <person name="Carr E.C."/>
            <person name="Barton Q."/>
            <person name="Grambo S."/>
            <person name="Sullivan M."/>
            <person name="Renfro C.M."/>
            <person name="Kuo A."/>
            <person name="Pangilinan J."/>
            <person name="Lipzen A."/>
            <person name="Keymanesh K."/>
            <person name="Savage E."/>
            <person name="Barry K."/>
            <person name="Grigoriev I.V."/>
            <person name="Riekhof W.R."/>
            <person name="Harris S.S."/>
        </authorList>
    </citation>
    <scope>NUCLEOTIDE SEQUENCE</scope>
    <source>
        <strain evidence="8">JF 03-4F</strain>
    </source>
</reference>
<dbReference type="InterPro" id="IPR002293">
    <property type="entry name" value="AA/rel_permease1"/>
</dbReference>
<feature type="transmembrane region" description="Helical" evidence="7">
    <location>
        <begin position="423"/>
        <end position="444"/>
    </location>
</feature>
<protein>
    <submittedName>
        <fullName evidence="8">Choline transporter</fullName>
    </submittedName>
</protein>
<dbReference type="Pfam" id="PF13520">
    <property type="entry name" value="AA_permease_2"/>
    <property type="match status" value="1"/>
</dbReference>
<evidence type="ECO:0000256" key="3">
    <source>
        <dbReference type="ARBA" id="ARBA00022692"/>
    </source>
</evidence>
<evidence type="ECO:0000256" key="7">
    <source>
        <dbReference type="SAM" id="Phobius"/>
    </source>
</evidence>
<keyword evidence="3 7" id="KW-0812">Transmembrane</keyword>
<evidence type="ECO:0000256" key="4">
    <source>
        <dbReference type="ARBA" id="ARBA00022989"/>
    </source>
</evidence>
<feature type="transmembrane region" description="Helical" evidence="7">
    <location>
        <begin position="188"/>
        <end position="206"/>
    </location>
</feature>
<accession>A0AAN6ICD0</accession>
<evidence type="ECO:0000256" key="6">
    <source>
        <dbReference type="SAM" id="MobiDB-lite"/>
    </source>
</evidence>
<feature type="transmembrane region" description="Helical" evidence="7">
    <location>
        <begin position="456"/>
        <end position="476"/>
    </location>
</feature>
<proteinExistence type="predicted"/>
<dbReference type="EMBL" id="MU404358">
    <property type="protein sequence ID" value="KAI1610494.1"/>
    <property type="molecule type" value="Genomic_DNA"/>
</dbReference>
<feature type="transmembrane region" description="Helical" evidence="7">
    <location>
        <begin position="155"/>
        <end position="176"/>
    </location>
</feature>
<dbReference type="PANTHER" id="PTHR45649">
    <property type="entry name" value="AMINO-ACID PERMEASE BAT1"/>
    <property type="match status" value="1"/>
</dbReference>
<evidence type="ECO:0000313" key="8">
    <source>
        <dbReference type="EMBL" id="KAI1610494.1"/>
    </source>
</evidence>
<dbReference type="Proteomes" id="UP001203852">
    <property type="component" value="Unassembled WGS sequence"/>
</dbReference>
<feature type="transmembrane region" description="Helical" evidence="7">
    <location>
        <begin position="344"/>
        <end position="360"/>
    </location>
</feature>
<dbReference type="GO" id="GO:0022857">
    <property type="term" value="F:transmembrane transporter activity"/>
    <property type="evidence" value="ECO:0007669"/>
    <property type="project" value="InterPro"/>
</dbReference>
<keyword evidence="5 7" id="KW-0472">Membrane</keyword>
<dbReference type="Gene3D" id="1.20.1740.10">
    <property type="entry name" value="Amino acid/polyamine transporter I"/>
    <property type="match status" value="1"/>
</dbReference>
<feature type="transmembrane region" description="Helical" evidence="7">
    <location>
        <begin position="295"/>
        <end position="317"/>
    </location>
</feature>
<comment type="subcellular location">
    <subcellularLocation>
        <location evidence="1">Membrane</location>
        <topology evidence="1">Multi-pass membrane protein</topology>
    </subcellularLocation>
</comment>
<evidence type="ECO:0000256" key="5">
    <source>
        <dbReference type="ARBA" id="ARBA00023136"/>
    </source>
</evidence>
<name>A0AAN6ICD0_9EURO</name>
<keyword evidence="4 7" id="KW-1133">Transmembrane helix</keyword>
<dbReference type="GO" id="GO:0016020">
    <property type="term" value="C:membrane"/>
    <property type="evidence" value="ECO:0007669"/>
    <property type="project" value="UniProtKB-SubCell"/>
</dbReference>
<dbReference type="PIRSF" id="PIRSF006060">
    <property type="entry name" value="AA_transporter"/>
    <property type="match status" value="1"/>
</dbReference>
<feature type="transmembrane region" description="Helical" evidence="7">
    <location>
        <begin position="399"/>
        <end position="417"/>
    </location>
</feature>
<feature type="transmembrane region" description="Helical" evidence="7">
    <location>
        <begin position="496"/>
        <end position="515"/>
    </location>
</feature>
<evidence type="ECO:0000256" key="2">
    <source>
        <dbReference type="ARBA" id="ARBA00022448"/>
    </source>
</evidence>
<feature type="transmembrane region" description="Helical" evidence="7">
    <location>
        <begin position="90"/>
        <end position="110"/>
    </location>
</feature>
<organism evidence="8 9">
    <name type="scientific">Exophiala viscosa</name>
    <dbReference type="NCBI Taxonomy" id="2486360"/>
    <lineage>
        <taxon>Eukaryota</taxon>
        <taxon>Fungi</taxon>
        <taxon>Dikarya</taxon>
        <taxon>Ascomycota</taxon>
        <taxon>Pezizomycotina</taxon>
        <taxon>Eurotiomycetes</taxon>
        <taxon>Chaetothyriomycetidae</taxon>
        <taxon>Chaetothyriales</taxon>
        <taxon>Herpotrichiellaceae</taxon>
        <taxon>Exophiala</taxon>
    </lineage>
</organism>
<evidence type="ECO:0000313" key="9">
    <source>
        <dbReference type="Proteomes" id="UP001203852"/>
    </source>
</evidence>
<keyword evidence="9" id="KW-1185">Reference proteome</keyword>
<feature type="transmembrane region" description="Helical" evidence="7">
    <location>
        <begin position="56"/>
        <end position="78"/>
    </location>
</feature>
<feature type="transmembrane region" description="Helical" evidence="7">
    <location>
        <begin position="218"/>
        <end position="235"/>
    </location>
</feature>
<dbReference type="AlphaFoldDB" id="A0AAN6ICD0"/>
<comment type="caution">
    <text evidence="8">The sequence shown here is derived from an EMBL/GenBank/DDBJ whole genome shotgun (WGS) entry which is preliminary data.</text>
</comment>
<feature type="compositionally biased region" description="Basic and acidic residues" evidence="6">
    <location>
        <begin position="1"/>
        <end position="11"/>
    </location>
</feature>
<keyword evidence="2" id="KW-0813">Transport</keyword>